<accession>A0AA35V777</accession>
<keyword evidence="2" id="KW-1185">Reference proteome</keyword>
<protein>
    <submittedName>
        <fullName evidence="1">Uncharacterized protein</fullName>
    </submittedName>
</protein>
<sequence>MIPSYGKKASIPTLANLVASLPQFQHPFTTTIIRRSPELASASDEETVGKYRSHIMEGIRLLNEVFAHTKKAHELWKRVQGISEGNVLLVNDLSESIRYQNELKNLNTDLQIKADYAIGYRLVLSRELEEKTQQF</sequence>
<reference evidence="1" key="1">
    <citation type="submission" date="2023-04" db="EMBL/GenBank/DDBJ databases">
        <authorList>
            <person name="Vijverberg K."/>
            <person name="Xiong W."/>
            <person name="Schranz E."/>
        </authorList>
    </citation>
    <scope>NUCLEOTIDE SEQUENCE</scope>
</reference>
<evidence type="ECO:0000313" key="1">
    <source>
        <dbReference type="EMBL" id="CAI9263229.1"/>
    </source>
</evidence>
<gene>
    <name evidence="1" type="ORF">LSALG_LOCUS3927</name>
</gene>
<dbReference type="AlphaFoldDB" id="A0AA35V777"/>
<evidence type="ECO:0000313" key="2">
    <source>
        <dbReference type="Proteomes" id="UP001177003"/>
    </source>
</evidence>
<proteinExistence type="predicted"/>
<name>A0AA35V777_LACSI</name>
<dbReference type="EMBL" id="OX465086">
    <property type="protein sequence ID" value="CAI9263229.1"/>
    <property type="molecule type" value="Genomic_DNA"/>
</dbReference>
<dbReference type="Proteomes" id="UP001177003">
    <property type="component" value="Chromosome 0"/>
</dbReference>
<organism evidence="1 2">
    <name type="scientific">Lactuca saligna</name>
    <name type="common">Willowleaf lettuce</name>
    <dbReference type="NCBI Taxonomy" id="75948"/>
    <lineage>
        <taxon>Eukaryota</taxon>
        <taxon>Viridiplantae</taxon>
        <taxon>Streptophyta</taxon>
        <taxon>Embryophyta</taxon>
        <taxon>Tracheophyta</taxon>
        <taxon>Spermatophyta</taxon>
        <taxon>Magnoliopsida</taxon>
        <taxon>eudicotyledons</taxon>
        <taxon>Gunneridae</taxon>
        <taxon>Pentapetalae</taxon>
        <taxon>asterids</taxon>
        <taxon>campanulids</taxon>
        <taxon>Asterales</taxon>
        <taxon>Asteraceae</taxon>
        <taxon>Cichorioideae</taxon>
        <taxon>Cichorieae</taxon>
        <taxon>Lactucinae</taxon>
        <taxon>Lactuca</taxon>
    </lineage>
</organism>